<keyword evidence="5" id="KW-0963">Cytoplasm</keyword>
<dbReference type="STRING" id="52.CMC5_067100"/>
<keyword evidence="2 5" id="KW-0547">Nucleotide-binding</keyword>
<dbReference type="InterPro" id="IPR027417">
    <property type="entry name" value="P-loop_NTPase"/>
</dbReference>
<dbReference type="GO" id="GO:0003924">
    <property type="term" value="F:GTPase activity"/>
    <property type="evidence" value="ECO:0007669"/>
    <property type="project" value="UniProtKB-UniRule"/>
</dbReference>
<dbReference type="GO" id="GO:0005737">
    <property type="term" value="C:cytoplasm"/>
    <property type="evidence" value="ECO:0007669"/>
    <property type="project" value="UniProtKB-SubCell"/>
</dbReference>
<comment type="function">
    <text evidence="5">GTPase that associates with the 50S ribosomal subunit and may have a role during protein synthesis or ribosome biogenesis.</text>
</comment>
<dbReference type="PROSITE" id="PS51705">
    <property type="entry name" value="G_HFLX"/>
    <property type="match status" value="1"/>
</dbReference>
<feature type="compositionally biased region" description="Basic and acidic residues" evidence="8">
    <location>
        <begin position="1"/>
        <end position="13"/>
    </location>
</feature>
<feature type="binding site" evidence="6">
    <location>
        <begin position="375"/>
        <end position="377"/>
    </location>
    <ligand>
        <name>GTP</name>
        <dbReference type="ChEBI" id="CHEBI:37565"/>
    </ligand>
</feature>
<dbReference type="InterPro" id="IPR030394">
    <property type="entry name" value="G_HFLX_dom"/>
</dbReference>
<dbReference type="OrthoDB" id="9812272at2"/>
<dbReference type="EMBL" id="CP012159">
    <property type="protein sequence ID" value="AKT42484.1"/>
    <property type="molecule type" value="Genomic_DNA"/>
</dbReference>
<dbReference type="SUPFAM" id="SSF52540">
    <property type="entry name" value="P-loop containing nucleoside triphosphate hydrolases"/>
    <property type="match status" value="1"/>
</dbReference>
<dbReference type="Proteomes" id="UP000067626">
    <property type="component" value="Chromosome"/>
</dbReference>
<dbReference type="GO" id="GO:0046872">
    <property type="term" value="F:metal ion binding"/>
    <property type="evidence" value="ECO:0007669"/>
    <property type="project" value="UniProtKB-KW"/>
</dbReference>
<evidence type="ECO:0000256" key="7">
    <source>
        <dbReference type="PIRSR" id="PIRSR006809-2"/>
    </source>
</evidence>
<feature type="region of interest" description="Disordered" evidence="8">
    <location>
        <begin position="174"/>
        <end position="199"/>
    </location>
</feature>
<evidence type="ECO:0000259" key="9">
    <source>
        <dbReference type="PROSITE" id="PS51705"/>
    </source>
</evidence>
<evidence type="ECO:0000256" key="6">
    <source>
        <dbReference type="PIRSR" id="PIRSR006809-1"/>
    </source>
</evidence>
<dbReference type="Pfam" id="PF16360">
    <property type="entry name" value="GTP-bdg_M"/>
    <property type="match status" value="1"/>
</dbReference>
<dbReference type="Pfam" id="PF01926">
    <property type="entry name" value="MMR_HSR1"/>
    <property type="match status" value="1"/>
</dbReference>
<dbReference type="Pfam" id="PF13167">
    <property type="entry name" value="GTP-bdg_N"/>
    <property type="match status" value="2"/>
</dbReference>
<comment type="subcellular location">
    <subcellularLocation>
        <location evidence="5">Cytoplasm</location>
    </subcellularLocation>
    <text evidence="5">May associate with membranes.</text>
</comment>
<evidence type="ECO:0000313" key="11">
    <source>
        <dbReference type="Proteomes" id="UP000067626"/>
    </source>
</evidence>
<dbReference type="PANTHER" id="PTHR10229">
    <property type="entry name" value="GTP-BINDING PROTEIN HFLX"/>
    <property type="match status" value="1"/>
</dbReference>
<dbReference type="RefSeq" id="WP_050434110.1">
    <property type="nucleotide sequence ID" value="NZ_CP012159.1"/>
</dbReference>
<dbReference type="InterPro" id="IPR042108">
    <property type="entry name" value="GTPase_HflX_N_sf"/>
</dbReference>
<dbReference type="Gene3D" id="3.40.50.300">
    <property type="entry name" value="P-loop containing nucleotide triphosphate hydrolases"/>
    <property type="match status" value="1"/>
</dbReference>
<comment type="similarity">
    <text evidence="5">Belongs to the TRAFAC class OBG-HflX-like GTPase superfamily. HflX GTPase family.</text>
</comment>
<feature type="domain" description="Hflx-type G" evidence="9">
    <location>
        <begin position="232"/>
        <end position="397"/>
    </location>
</feature>
<organism evidence="10 11">
    <name type="scientific">Chondromyces crocatus</name>
    <dbReference type="NCBI Taxonomy" id="52"/>
    <lineage>
        <taxon>Bacteria</taxon>
        <taxon>Pseudomonadati</taxon>
        <taxon>Myxococcota</taxon>
        <taxon>Polyangia</taxon>
        <taxon>Polyangiales</taxon>
        <taxon>Polyangiaceae</taxon>
        <taxon>Chondromyces</taxon>
    </lineage>
</organism>
<feature type="binding site" evidence="6">
    <location>
        <begin position="238"/>
        <end position="245"/>
    </location>
    <ligand>
        <name>GTP</name>
        <dbReference type="ChEBI" id="CHEBI:37565"/>
    </ligand>
</feature>
<sequence>MAKRSDRSRSDHHPVHRPLHSQRALVIAVQRPEQPDAEVSRSLGELVRLAGSLGIHVVQRVVQRRLGASATSLVGEGKLRELAALTGGPGEVHPGPKAAGPPSVEPEVPPVVDVVLVDAELTPGQQRHLGIALGVDVLDRTAIILRVFELHARTREAMLQVEMARLHHEAPRIRDDTGLGDREGGGGRGGRGHSNVELRKQRHRARIGALQRELSVVKAQRAMQRARRQDMRRVALVGYTNAGKSSLMRGLTGSDVLVEDKLFATLGTTIRALQPPANPPILVADTVGFIEHLPHALIESFRSTLDEVHEASLLLFVVDASDPAFETQLSVTRQVVDELGAAQIPAKVLLNKIDRLDDLERAALEEQFPDALAISAHDPADVRRLREEVIRFFEGKMTTAQVCVPYQLARVFAGLRQELQVLTEEYGETGILLTLRASPEVLARLEHRLAQHEEVA</sequence>
<keyword evidence="4 5" id="KW-0342">GTP-binding</keyword>
<dbReference type="NCBIfam" id="TIGR03156">
    <property type="entry name" value="GTP_HflX"/>
    <property type="match status" value="1"/>
</dbReference>
<dbReference type="AlphaFoldDB" id="A0A0K1ENT2"/>
<evidence type="ECO:0000256" key="5">
    <source>
        <dbReference type="HAMAP-Rule" id="MF_00900"/>
    </source>
</evidence>
<dbReference type="Gene3D" id="3.40.50.11060">
    <property type="entry name" value="GTPase HflX, N-terminal domain"/>
    <property type="match status" value="1"/>
</dbReference>
<accession>A0A0K1ENT2</accession>
<feature type="compositionally biased region" description="Basic and acidic residues" evidence="8">
    <location>
        <begin position="174"/>
        <end position="185"/>
    </location>
</feature>
<evidence type="ECO:0000256" key="4">
    <source>
        <dbReference type="ARBA" id="ARBA00023134"/>
    </source>
</evidence>
<feature type="binding site" evidence="7">
    <location>
        <position position="265"/>
    </location>
    <ligand>
        <name>Mg(2+)</name>
        <dbReference type="ChEBI" id="CHEBI:18420"/>
    </ligand>
</feature>
<evidence type="ECO:0000256" key="3">
    <source>
        <dbReference type="ARBA" id="ARBA00022842"/>
    </source>
</evidence>
<dbReference type="PATRIC" id="fig|52.7.peg.7371"/>
<comment type="cofactor">
    <cofactor evidence="7">
        <name>Mg(2+)</name>
        <dbReference type="ChEBI" id="CHEBI:18420"/>
    </cofactor>
</comment>
<dbReference type="HAMAP" id="MF_00900">
    <property type="entry name" value="GTPase_HflX"/>
    <property type="match status" value="1"/>
</dbReference>
<feature type="binding site" evidence="6">
    <location>
        <begin position="285"/>
        <end position="288"/>
    </location>
    <ligand>
        <name>GTP</name>
        <dbReference type="ChEBI" id="CHEBI:37565"/>
    </ligand>
</feature>
<dbReference type="KEGG" id="ccro:CMC5_067100"/>
<feature type="region of interest" description="Disordered" evidence="8">
    <location>
        <begin position="1"/>
        <end position="23"/>
    </location>
</feature>
<name>A0A0K1ENT2_CHOCO</name>
<reference evidence="10 11" key="1">
    <citation type="submission" date="2015-07" db="EMBL/GenBank/DDBJ databases">
        <title>Genome analysis of myxobacterium Chondromyces crocatus Cm c5 reveals a high potential for natural compound synthesis and the genetic basis for the loss of fruiting body formation.</title>
        <authorList>
            <person name="Zaburannyi N."/>
            <person name="Bunk B."/>
            <person name="Maier J."/>
            <person name="Overmann J."/>
            <person name="Mueller R."/>
        </authorList>
    </citation>
    <scope>NUCLEOTIDE SEQUENCE [LARGE SCALE GENOMIC DNA]</scope>
    <source>
        <strain evidence="10 11">Cm c5</strain>
    </source>
</reference>
<gene>
    <name evidence="10" type="primary">ychF</name>
    <name evidence="5" type="synonym">hflX</name>
    <name evidence="10" type="ORF">CMC5_067100</name>
</gene>
<dbReference type="InterPro" id="IPR025121">
    <property type="entry name" value="GTPase_HflX_N"/>
</dbReference>
<dbReference type="PANTHER" id="PTHR10229:SF0">
    <property type="entry name" value="GTP-BINDING PROTEIN 6-RELATED"/>
    <property type="match status" value="1"/>
</dbReference>
<proteinExistence type="inferred from homology"/>
<evidence type="ECO:0000256" key="2">
    <source>
        <dbReference type="ARBA" id="ARBA00022741"/>
    </source>
</evidence>
<dbReference type="InterPro" id="IPR006073">
    <property type="entry name" value="GTP-bd"/>
</dbReference>
<protein>
    <recommendedName>
        <fullName evidence="5">GTPase HflX</fullName>
    </recommendedName>
    <alternativeName>
        <fullName evidence="5">GTP-binding protein HflX</fullName>
    </alternativeName>
</protein>
<dbReference type="GO" id="GO:0005525">
    <property type="term" value="F:GTP binding"/>
    <property type="evidence" value="ECO:0007669"/>
    <property type="project" value="UniProtKB-UniRule"/>
</dbReference>
<comment type="subunit">
    <text evidence="5">Monomer. Associates with the 50S ribosomal subunit.</text>
</comment>
<dbReference type="InterPro" id="IPR032305">
    <property type="entry name" value="GTP-bd_M"/>
</dbReference>
<keyword evidence="3 7" id="KW-0460">Magnesium</keyword>
<dbReference type="Gene3D" id="6.10.250.2860">
    <property type="match status" value="1"/>
</dbReference>
<dbReference type="InterPro" id="IPR016496">
    <property type="entry name" value="GTPase_HflX"/>
</dbReference>
<dbReference type="PIRSF" id="PIRSF006809">
    <property type="entry name" value="GTP-binding_hflX_prd"/>
    <property type="match status" value="1"/>
</dbReference>
<dbReference type="GO" id="GO:0043022">
    <property type="term" value="F:ribosome binding"/>
    <property type="evidence" value="ECO:0007669"/>
    <property type="project" value="TreeGrafter"/>
</dbReference>
<keyword evidence="1 7" id="KW-0479">Metal-binding</keyword>
<evidence type="ECO:0000256" key="8">
    <source>
        <dbReference type="SAM" id="MobiDB-lite"/>
    </source>
</evidence>
<dbReference type="PRINTS" id="PR00326">
    <property type="entry name" value="GTP1OBG"/>
</dbReference>
<feature type="binding site" evidence="7">
    <location>
        <position position="245"/>
    </location>
    <ligand>
        <name>Mg(2+)</name>
        <dbReference type="ChEBI" id="CHEBI:18420"/>
    </ligand>
</feature>
<keyword evidence="11" id="KW-1185">Reference proteome</keyword>
<evidence type="ECO:0000313" key="10">
    <source>
        <dbReference type="EMBL" id="AKT42484.1"/>
    </source>
</evidence>
<feature type="binding site" evidence="6">
    <location>
        <begin position="351"/>
        <end position="354"/>
    </location>
    <ligand>
        <name>GTP</name>
        <dbReference type="ChEBI" id="CHEBI:37565"/>
    </ligand>
</feature>
<evidence type="ECO:0000256" key="1">
    <source>
        <dbReference type="ARBA" id="ARBA00022723"/>
    </source>
</evidence>
<dbReference type="CDD" id="cd01878">
    <property type="entry name" value="HflX"/>
    <property type="match status" value="1"/>
</dbReference>